<feature type="signal peptide" evidence="1">
    <location>
        <begin position="1"/>
        <end position="24"/>
    </location>
</feature>
<accession>A0A7M1B1A9</accession>
<keyword evidence="1" id="KW-0732">Signal</keyword>
<organism evidence="2 3">
    <name type="scientific">Sulfurimonas sediminis</name>
    <dbReference type="NCBI Taxonomy" id="2590020"/>
    <lineage>
        <taxon>Bacteria</taxon>
        <taxon>Pseudomonadati</taxon>
        <taxon>Campylobacterota</taxon>
        <taxon>Epsilonproteobacteria</taxon>
        <taxon>Campylobacterales</taxon>
        <taxon>Sulfurimonadaceae</taxon>
        <taxon>Sulfurimonas</taxon>
    </lineage>
</organism>
<dbReference type="KEGG" id="ssei:FJR45_05870"/>
<feature type="chain" id="PRO_5032467449" description="Alginate export domain-containing protein" evidence="1">
    <location>
        <begin position="25"/>
        <end position="428"/>
    </location>
</feature>
<gene>
    <name evidence="2" type="ORF">FJR45_05870</name>
</gene>
<dbReference type="Gene3D" id="2.40.160.10">
    <property type="entry name" value="Porin"/>
    <property type="match status" value="1"/>
</dbReference>
<reference evidence="2 3" key="1">
    <citation type="submission" date="2019-06" db="EMBL/GenBank/DDBJ databases">
        <title>Sulfurimonas gotlandica sp. nov., a chemoautotrophic and psychrotolerant epsilonproteobacterium isolated from a pelagic redoxcline, and an emended description of the genus Sulfurimonas.</title>
        <authorList>
            <person name="Wang S."/>
            <person name="Jiang L."/>
            <person name="Shao Z."/>
        </authorList>
    </citation>
    <scope>NUCLEOTIDE SEQUENCE [LARGE SCALE GENOMIC DNA]</scope>
    <source>
        <strain evidence="2 3">S2-6</strain>
    </source>
</reference>
<keyword evidence="3" id="KW-1185">Reference proteome</keyword>
<proteinExistence type="predicted"/>
<dbReference type="EMBL" id="CP041235">
    <property type="protein sequence ID" value="QOP43504.1"/>
    <property type="molecule type" value="Genomic_DNA"/>
</dbReference>
<name>A0A7M1B1A9_9BACT</name>
<evidence type="ECO:0000256" key="1">
    <source>
        <dbReference type="SAM" id="SignalP"/>
    </source>
</evidence>
<evidence type="ECO:0000313" key="2">
    <source>
        <dbReference type="EMBL" id="QOP43504.1"/>
    </source>
</evidence>
<dbReference type="InterPro" id="IPR023614">
    <property type="entry name" value="Porin_dom_sf"/>
</dbReference>
<protein>
    <recommendedName>
        <fullName evidence="4">Alginate export domain-containing protein</fullName>
    </recommendedName>
</protein>
<dbReference type="RefSeq" id="WP_193151788.1">
    <property type="nucleotide sequence ID" value="NZ_CP041235.1"/>
</dbReference>
<dbReference type="AlphaFoldDB" id="A0A7M1B1A9"/>
<dbReference type="Proteomes" id="UP000593719">
    <property type="component" value="Chromosome"/>
</dbReference>
<evidence type="ECO:0000313" key="3">
    <source>
        <dbReference type="Proteomes" id="UP000593719"/>
    </source>
</evidence>
<sequence>MKKLLLSMAALPLVIGGLSVSASADGINILDNIKLKGQIRPRFESVDDGTTNANANAYTVRTKLSVTADLLGVDGLSATVGIISVNNLGSHEYNAGDGTVYTDGSGNPYATVVDPQKAMIANAEVNYTIEDTLLHVGRNQINLDNQRFIGTVGWRQLERSYDSVFVANNSIKNLSLLAAWVYGIQGVGSKPLPYQGPFSENTYDTNTVILHAAYTVMPELKVTAYDYMIAGAHDTYGIALTGKVKTDMAKLSYRAEYALQKDSTMEIHNSNGKADASYYNLDLGANVNGILAGVNYEFLSGTTGTDGKTNFNPMLGTNHKFNGWADVFYVGNSGPLGGLKDFNVRLGYTAKGLGKLLAVYHTFTADKTMGGLDDLGSEFDAVYTNKIPGVNNLTGLLKYADYSKGTVTGYTNDIQKIWVGLDYKFATK</sequence>
<evidence type="ECO:0008006" key="4">
    <source>
        <dbReference type="Google" id="ProtNLM"/>
    </source>
</evidence>